<evidence type="ECO:0000313" key="3">
    <source>
        <dbReference type="Proteomes" id="UP000222564"/>
    </source>
</evidence>
<feature type="compositionally biased region" description="Acidic residues" evidence="1">
    <location>
        <begin position="89"/>
        <end position="102"/>
    </location>
</feature>
<feature type="compositionally biased region" description="Basic and acidic residues" evidence="1">
    <location>
        <begin position="139"/>
        <end position="161"/>
    </location>
</feature>
<keyword evidence="3" id="KW-1185">Reference proteome</keyword>
<feature type="region of interest" description="Disordered" evidence="1">
    <location>
        <begin position="71"/>
        <end position="161"/>
    </location>
</feature>
<reference evidence="2 3" key="1">
    <citation type="submission" date="2013-09" db="EMBL/GenBank/DDBJ databases">
        <title>Biodegradation of hydrocarbons in the deep terrestrial subsurface : characterization of a microbial consortium composed of two Desulfotomaculum species originating from a deep geological formation.</title>
        <authorList>
            <person name="Aullo T."/>
            <person name="Berlendis S."/>
            <person name="Lascourreges J.-F."/>
            <person name="Dessort D."/>
            <person name="Saint-Laurent S."/>
            <person name="Schraauwers B."/>
            <person name="Mas J."/>
            <person name="Magot M."/>
            <person name="Ranchou-Peyruse A."/>
        </authorList>
    </citation>
    <scope>NUCLEOTIDE SEQUENCE [LARGE SCALE GENOMIC DNA]</scope>
    <source>
        <strain evidence="2 3">Bs107</strain>
    </source>
</reference>
<protein>
    <submittedName>
        <fullName evidence="2">Uncharacterized protein</fullName>
    </submittedName>
</protein>
<evidence type="ECO:0000256" key="1">
    <source>
        <dbReference type="SAM" id="MobiDB-lite"/>
    </source>
</evidence>
<comment type="caution">
    <text evidence="2">The sequence shown here is derived from an EMBL/GenBank/DDBJ whole genome shotgun (WGS) entry which is preliminary data.</text>
</comment>
<proteinExistence type="predicted"/>
<dbReference type="Proteomes" id="UP000222564">
    <property type="component" value="Unassembled WGS sequence"/>
</dbReference>
<feature type="compositionally biased region" description="Basic and acidic residues" evidence="1">
    <location>
        <begin position="72"/>
        <end position="88"/>
    </location>
</feature>
<evidence type="ECO:0000313" key="2">
    <source>
        <dbReference type="EMBL" id="PHJ37887.1"/>
    </source>
</evidence>
<organism evidence="2 3">
    <name type="scientific">Desulforamulus profundi</name>
    <dbReference type="NCBI Taxonomy" id="1383067"/>
    <lineage>
        <taxon>Bacteria</taxon>
        <taxon>Bacillati</taxon>
        <taxon>Bacillota</taxon>
        <taxon>Clostridia</taxon>
        <taxon>Eubacteriales</taxon>
        <taxon>Peptococcaceae</taxon>
        <taxon>Desulforamulus</taxon>
    </lineage>
</organism>
<accession>A0A2C6M6Q3</accession>
<dbReference type="AlphaFoldDB" id="A0A2C6M6Q3"/>
<name>A0A2C6M6Q3_9FIRM</name>
<gene>
    <name evidence="2" type="ORF">P378_13140</name>
</gene>
<sequence length="161" mass="18116">MKFVDFILSVTVTARNAYQAAVSLAREDSWNYHSSLDNGAYDVPVRITPVRLIHKENIYLVRQRWQDILNVTKKEEPAKPEVKAPPQEEDKEETDTEQEESATGDSKEKDGGTKKPSGVLRITTKDGKVIELPLNGEITDIKRVPTGEPEVKEQEQGDTKP</sequence>
<dbReference type="EMBL" id="AWQQ01000069">
    <property type="protein sequence ID" value="PHJ37887.1"/>
    <property type="molecule type" value="Genomic_DNA"/>
</dbReference>